<dbReference type="Gene3D" id="3.40.50.300">
    <property type="entry name" value="P-loop containing nucleotide triphosphate hydrolases"/>
    <property type="match status" value="1"/>
</dbReference>
<protein>
    <recommendedName>
        <fullName evidence="6">protein-secreting ATPase</fullName>
        <ecNumber evidence="6">7.4.2.8</ecNumber>
    </recommendedName>
    <alternativeName>
        <fullName evidence="7">Type II traffic warden ATPase</fullName>
    </alternativeName>
</protein>
<reference evidence="12" key="1">
    <citation type="submission" date="2011-01" db="EMBL/GenBank/DDBJ databases">
        <title>Complete sequence of chromosome of Rahnella sp. Y9602.</title>
        <authorList>
            <consortium name="US DOE Joint Genome Institute"/>
            <person name="Lucas S."/>
            <person name="Copeland A."/>
            <person name="Lapidus A."/>
            <person name="Cheng J.-F."/>
            <person name="Goodwin L."/>
            <person name="Pitluck S."/>
            <person name="Lu M."/>
            <person name="Detter J.C."/>
            <person name="Han C."/>
            <person name="Tapia R."/>
            <person name="Land M."/>
            <person name="Hauser L."/>
            <person name="Kyrpides N."/>
            <person name="Ivanova N."/>
            <person name="Ovchinnikova G."/>
            <person name="Pagani I."/>
            <person name="Sobecky P.A."/>
            <person name="Martinez R.J."/>
            <person name="Woyke T."/>
        </authorList>
    </citation>
    <scope>NUCLEOTIDE SEQUENCE [LARGE SCALE GENOMIC DNA]</scope>
    <source>
        <strain evidence="12">Y9602</strain>
    </source>
</reference>
<sequence>MSDMPLRPESPPDNDRLQSEASLEALCQRYKAVVLHRDNQTLHVACHETEADTDALSNVLRFTTGLKVQLERWPQTRLEQVMEQGNSEIKKKTAADESWSSAQSDENNELNNQSDAPVINSLNQILRQAITRRASDIHFEPYEHSFRVRMRIDGVLQEVPGPEFSMAAGVCARLKIMGQLNVAERRLPQDGQLSVMLQNQRYSMRVSSLPTLHGEKIVLRILHMTQQDLSMPQLGFTPRDLDYFKAALKHPQGLILVTGPTGSGKTVTLYSGLRHLNAISRNICSVEDPIEIPVSGINQTQINSKTDLSFASVLRALLRQDPDVIMVGEIRDKETAEIAVKAAQTGHLVLSTLHTNSTCETLTRLRQMGIEGFHIAASLRLVIAQRLVRKLCPHCRKPHVSLVEKGADGSSGHMQLWLPAGCHQCFSGYYGRTGIYETLNITPGLQQALVAEASVNELSKIAREQGQKTLQEAGMALVEQGITSLEELYRVTGEGADT</sequence>
<comment type="cofactor">
    <cofactor evidence="1">
        <name>Zn(2+)</name>
        <dbReference type="ChEBI" id="CHEBI:29105"/>
    </cofactor>
</comment>
<gene>
    <name evidence="11" type="ordered locus">Rahaq_3714</name>
</gene>
<dbReference type="Proteomes" id="UP000007257">
    <property type="component" value="Chromosome"/>
</dbReference>
<dbReference type="Pfam" id="PF00437">
    <property type="entry name" value="T2SSE"/>
    <property type="match status" value="1"/>
</dbReference>
<dbReference type="GO" id="GO:0016887">
    <property type="term" value="F:ATP hydrolysis activity"/>
    <property type="evidence" value="ECO:0007669"/>
    <property type="project" value="TreeGrafter"/>
</dbReference>
<feature type="domain" description="Bacterial type II secretion system protein E" evidence="10">
    <location>
        <begin position="318"/>
        <end position="332"/>
    </location>
</feature>
<dbReference type="InterPro" id="IPR027417">
    <property type="entry name" value="P-loop_NTPase"/>
</dbReference>
<evidence type="ECO:0000256" key="2">
    <source>
        <dbReference type="ARBA" id="ARBA00003288"/>
    </source>
</evidence>
<evidence type="ECO:0000256" key="4">
    <source>
        <dbReference type="ARBA" id="ARBA00022741"/>
    </source>
</evidence>
<comment type="function">
    <text evidence="2">ATPase component of the type II secretion system required for the energy-dependent secretion of extracellular factors such as proteases and toxins from the periplasm. Acts as a molecular motor to provide the energy that is required for assembly of the pseudopilus and the extrusion of substrates generated in the cytoplasm.</text>
</comment>
<evidence type="ECO:0000256" key="5">
    <source>
        <dbReference type="ARBA" id="ARBA00022840"/>
    </source>
</evidence>
<organism evidence="11 12">
    <name type="scientific">Rahnella sp. (strain Y9602)</name>
    <dbReference type="NCBI Taxonomy" id="2703885"/>
    <lineage>
        <taxon>Bacteria</taxon>
        <taxon>Pseudomonadati</taxon>
        <taxon>Pseudomonadota</taxon>
        <taxon>Gammaproteobacteria</taxon>
        <taxon>Enterobacterales</taxon>
        <taxon>Yersiniaceae</taxon>
        <taxon>Rahnella</taxon>
    </lineage>
</organism>
<dbReference type="OrthoDB" id="9804785at2"/>
<reference evidence="11 12" key="2">
    <citation type="journal article" date="2012" name="J. Bacteriol.">
        <title>Complete Genome Sequence of Rahnella sp. Strain Y9602, a Gammaproteobacterium Isolate from Metal- and Radionuclide-Contaminated Soil.</title>
        <authorList>
            <person name="Martinez R.J."/>
            <person name="Bruce D."/>
            <person name="Detter C."/>
            <person name="Goodwin L.A."/>
            <person name="Han J."/>
            <person name="Han C.S."/>
            <person name="Held B."/>
            <person name="Land M.L."/>
            <person name="Mikhailova N."/>
            <person name="Nolan M."/>
            <person name="Pennacchio L."/>
            <person name="Pitluck S."/>
            <person name="Tapia R."/>
            <person name="Woyke T."/>
            <person name="Sobecky P.A."/>
        </authorList>
    </citation>
    <scope>NUCLEOTIDE SEQUENCE [LARGE SCALE GENOMIC DNA]</scope>
    <source>
        <strain evidence="11 12">Y9602</strain>
    </source>
</reference>
<evidence type="ECO:0000256" key="9">
    <source>
        <dbReference type="SAM" id="MobiDB-lite"/>
    </source>
</evidence>
<feature type="region of interest" description="Disordered" evidence="9">
    <location>
        <begin position="83"/>
        <end position="115"/>
    </location>
</feature>
<dbReference type="HOGENOM" id="CLU_013446_10_1_6"/>
<dbReference type="GO" id="GO:0008564">
    <property type="term" value="F:protein-exporting ATPase activity"/>
    <property type="evidence" value="ECO:0007669"/>
    <property type="project" value="UniProtKB-EC"/>
</dbReference>
<keyword evidence="5" id="KW-0067">ATP-binding</keyword>
<evidence type="ECO:0000259" key="10">
    <source>
        <dbReference type="PROSITE" id="PS00662"/>
    </source>
</evidence>
<name>A0A0H3FGS2_RAHSY</name>
<accession>A0A0H3FGS2</accession>
<evidence type="ECO:0000313" key="12">
    <source>
        <dbReference type="Proteomes" id="UP000007257"/>
    </source>
</evidence>
<dbReference type="CDD" id="cd01129">
    <property type="entry name" value="PulE-GspE-like"/>
    <property type="match status" value="1"/>
</dbReference>
<comment type="similarity">
    <text evidence="3">Belongs to the GSP E family.</text>
</comment>
<dbReference type="Gene3D" id="3.30.450.90">
    <property type="match status" value="1"/>
</dbReference>
<dbReference type="GO" id="GO:0005886">
    <property type="term" value="C:plasma membrane"/>
    <property type="evidence" value="ECO:0007669"/>
    <property type="project" value="TreeGrafter"/>
</dbReference>
<evidence type="ECO:0000313" key="11">
    <source>
        <dbReference type="EMBL" id="ADW75303.1"/>
    </source>
</evidence>
<evidence type="ECO:0000256" key="1">
    <source>
        <dbReference type="ARBA" id="ARBA00001947"/>
    </source>
</evidence>
<dbReference type="PANTHER" id="PTHR30258:SF1">
    <property type="entry name" value="PROTEIN TRANSPORT PROTEIN HOFB HOMOLOG"/>
    <property type="match status" value="1"/>
</dbReference>
<dbReference type="eggNOG" id="COG2804">
    <property type="taxonomic scope" value="Bacteria"/>
</dbReference>
<dbReference type="PANTHER" id="PTHR30258">
    <property type="entry name" value="TYPE II SECRETION SYSTEM PROTEIN GSPE-RELATED"/>
    <property type="match status" value="1"/>
</dbReference>
<evidence type="ECO:0000256" key="3">
    <source>
        <dbReference type="ARBA" id="ARBA00006611"/>
    </source>
</evidence>
<evidence type="ECO:0000256" key="7">
    <source>
        <dbReference type="ARBA" id="ARBA00031283"/>
    </source>
</evidence>
<evidence type="ECO:0000256" key="8">
    <source>
        <dbReference type="ARBA" id="ARBA00034006"/>
    </source>
</evidence>
<feature type="compositionally biased region" description="Polar residues" evidence="9">
    <location>
        <begin position="98"/>
        <end position="115"/>
    </location>
</feature>
<dbReference type="InterPro" id="IPR001482">
    <property type="entry name" value="T2SS/T4SS_dom"/>
</dbReference>
<dbReference type="NCBIfam" id="NF007755">
    <property type="entry name" value="PRK10436.1"/>
    <property type="match status" value="1"/>
</dbReference>
<evidence type="ECO:0000256" key="6">
    <source>
        <dbReference type="ARBA" id="ARBA00024382"/>
    </source>
</evidence>
<dbReference type="KEGG" id="rah:Rahaq_3714"/>
<dbReference type="FunFam" id="3.40.50.300:FF:000398">
    <property type="entry name" value="Type IV pilus assembly ATPase PilB"/>
    <property type="match status" value="1"/>
</dbReference>
<dbReference type="AlphaFoldDB" id="A0A0H3FGS2"/>
<dbReference type="PROSITE" id="PS00662">
    <property type="entry name" value="T2SP_E"/>
    <property type="match status" value="1"/>
</dbReference>
<dbReference type="FunFam" id="3.30.450.90:FF:000001">
    <property type="entry name" value="Type II secretion system ATPase GspE"/>
    <property type="match status" value="1"/>
</dbReference>
<keyword evidence="4" id="KW-0547">Nucleotide-binding</keyword>
<dbReference type="RefSeq" id="WP_013576994.1">
    <property type="nucleotide sequence ID" value="NC_015061.1"/>
</dbReference>
<dbReference type="SUPFAM" id="SSF52540">
    <property type="entry name" value="P-loop containing nucleoside triphosphate hydrolases"/>
    <property type="match status" value="1"/>
</dbReference>
<dbReference type="GO" id="GO:0005524">
    <property type="term" value="F:ATP binding"/>
    <property type="evidence" value="ECO:0007669"/>
    <property type="project" value="UniProtKB-KW"/>
</dbReference>
<dbReference type="EMBL" id="CP002505">
    <property type="protein sequence ID" value="ADW75303.1"/>
    <property type="molecule type" value="Genomic_DNA"/>
</dbReference>
<dbReference type="EC" id="7.4.2.8" evidence="6"/>
<comment type="catalytic activity">
    <reaction evidence="8">
        <text>ATP + H2O + cellular proteinSide 1 = ADP + phosphate + cellular proteinSide 2.</text>
        <dbReference type="EC" id="7.4.2.8"/>
    </reaction>
</comment>
<proteinExistence type="inferred from homology"/>